<dbReference type="Proteomes" id="UP000037269">
    <property type="component" value="Unassembled WGS sequence"/>
</dbReference>
<dbReference type="Pfam" id="PF13840">
    <property type="entry name" value="ACT_7"/>
    <property type="match status" value="1"/>
</dbReference>
<evidence type="ECO:0000313" key="21">
    <source>
        <dbReference type="Proteomes" id="UP000182836"/>
    </source>
</evidence>
<keyword evidence="20" id="KW-1185">Reference proteome</keyword>
<accession>A0A0D1V878</accession>
<evidence type="ECO:0000256" key="5">
    <source>
        <dbReference type="ARBA" id="ARBA00010122"/>
    </source>
</evidence>
<dbReference type="STRING" id="47500.AF333_10315"/>
<keyword evidence="7 15" id="KW-0808">Transferase</keyword>
<dbReference type="CDD" id="cd04914">
    <property type="entry name" value="ACT_AKi-DapG-BS_1"/>
    <property type="match status" value="1"/>
</dbReference>
<dbReference type="InterPro" id="IPR027795">
    <property type="entry name" value="CASTOR_ACT_dom"/>
</dbReference>
<evidence type="ECO:0000259" key="17">
    <source>
        <dbReference type="PROSITE" id="PS51671"/>
    </source>
</evidence>
<dbReference type="GO" id="GO:0009088">
    <property type="term" value="P:threonine biosynthetic process"/>
    <property type="evidence" value="ECO:0007669"/>
    <property type="project" value="UniProtKB-UniPathway"/>
</dbReference>
<dbReference type="RefSeq" id="WP_043065929.1">
    <property type="nucleotide sequence ID" value="NZ_BJOA01000031.1"/>
</dbReference>
<dbReference type="GO" id="GO:0005829">
    <property type="term" value="C:cytosol"/>
    <property type="evidence" value="ECO:0007669"/>
    <property type="project" value="TreeGrafter"/>
</dbReference>
<dbReference type="GO" id="GO:0009089">
    <property type="term" value="P:lysine biosynthetic process via diaminopimelate"/>
    <property type="evidence" value="ECO:0007669"/>
    <property type="project" value="UniProtKB-UniPathway"/>
</dbReference>
<dbReference type="GO" id="GO:0004072">
    <property type="term" value="F:aspartate kinase activity"/>
    <property type="evidence" value="ECO:0007669"/>
    <property type="project" value="UniProtKB-EC"/>
</dbReference>
<dbReference type="PANTHER" id="PTHR21499">
    <property type="entry name" value="ASPARTATE KINASE"/>
    <property type="match status" value="1"/>
</dbReference>
<evidence type="ECO:0000256" key="16">
    <source>
        <dbReference type="RuleBase" id="RU004249"/>
    </source>
</evidence>
<dbReference type="EC" id="2.7.2.4" evidence="15"/>
<dbReference type="InterPro" id="IPR045865">
    <property type="entry name" value="ACT-like_dom_sf"/>
</dbReference>
<dbReference type="EMBL" id="LGUG01000004">
    <property type="protein sequence ID" value="KON95821.1"/>
    <property type="molecule type" value="Genomic_DNA"/>
</dbReference>
<dbReference type="SUPFAM" id="SSF55021">
    <property type="entry name" value="ACT-like"/>
    <property type="match status" value="2"/>
</dbReference>
<dbReference type="InterPro" id="IPR001048">
    <property type="entry name" value="Asp/Glu/Uridylate_kinase"/>
</dbReference>
<keyword evidence="11" id="KW-0220">Diaminopimelate biosynthesis</keyword>
<dbReference type="CDD" id="cd04937">
    <property type="entry name" value="ACT_AKi-DapG-BS_2"/>
    <property type="match status" value="1"/>
</dbReference>
<dbReference type="SUPFAM" id="SSF53633">
    <property type="entry name" value="Carbamate kinase-like"/>
    <property type="match status" value="1"/>
</dbReference>
<proteinExistence type="inferred from homology"/>
<comment type="catalytic activity">
    <reaction evidence="13 15">
        <text>L-aspartate + ATP = 4-phospho-L-aspartate + ADP</text>
        <dbReference type="Rhea" id="RHEA:23776"/>
        <dbReference type="ChEBI" id="CHEBI:29991"/>
        <dbReference type="ChEBI" id="CHEBI:30616"/>
        <dbReference type="ChEBI" id="CHEBI:57535"/>
        <dbReference type="ChEBI" id="CHEBI:456216"/>
        <dbReference type="EC" id="2.7.2.4"/>
    </reaction>
</comment>
<dbReference type="FunFam" id="3.40.1160.10:FF:000002">
    <property type="entry name" value="Aspartokinase"/>
    <property type="match status" value="1"/>
</dbReference>
<evidence type="ECO:0000313" key="18">
    <source>
        <dbReference type="EMBL" id="KON95821.1"/>
    </source>
</evidence>
<comment type="similarity">
    <text evidence="5 15">Belongs to the aspartokinase family.</text>
</comment>
<name>A0A0D1V878_ANEMI</name>
<dbReference type="GeneID" id="42305595"/>
<evidence type="ECO:0000313" key="19">
    <source>
        <dbReference type="EMBL" id="SDI38557.1"/>
    </source>
</evidence>
<dbReference type="Gene3D" id="3.40.1160.10">
    <property type="entry name" value="Acetylglutamate kinase-like"/>
    <property type="match status" value="1"/>
</dbReference>
<protein>
    <recommendedName>
        <fullName evidence="15">Aspartokinase</fullName>
        <ecNumber evidence="15">2.7.2.4</ecNumber>
    </recommendedName>
</protein>
<comment type="pathway">
    <text evidence="3 16">Amino-acid biosynthesis; L-methionine biosynthesis via de novo pathway; L-homoserine from L-aspartate: step 1/3.</text>
</comment>
<evidence type="ECO:0000256" key="4">
    <source>
        <dbReference type="ARBA" id="ARBA00005139"/>
    </source>
</evidence>
<evidence type="ECO:0000256" key="8">
    <source>
        <dbReference type="ARBA" id="ARBA00022741"/>
    </source>
</evidence>
<dbReference type="Proteomes" id="UP000182836">
    <property type="component" value="Unassembled WGS sequence"/>
</dbReference>
<feature type="binding site" evidence="14">
    <location>
        <position position="189"/>
    </location>
    <ligand>
        <name>ATP</name>
        <dbReference type="ChEBI" id="CHEBI:30616"/>
    </ligand>
</feature>
<dbReference type="NCBIfam" id="NF006068">
    <property type="entry name" value="PRK08210.1"/>
    <property type="match status" value="1"/>
</dbReference>
<keyword evidence="6 16" id="KW-0028">Amino-acid biosynthesis</keyword>
<dbReference type="Gene3D" id="3.30.2130.10">
    <property type="entry name" value="VC0802-like"/>
    <property type="match status" value="1"/>
</dbReference>
<keyword evidence="9 15" id="KW-0418">Kinase</keyword>
<dbReference type="NCBIfam" id="NF005155">
    <property type="entry name" value="PRK06635.1-4"/>
    <property type="match status" value="1"/>
</dbReference>
<organism evidence="18 20">
    <name type="scientific">Aneurinibacillus migulanus</name>
    <name type="common">Bacillus migulanus</name>
    <dbReference type="NCBI Taxonomy" id="47500"/>
    <lineage>
        <taxon>Bacteria</taxon>
        <taxon>Bacillati</taxon>
        <taxon>Bacillota</taxon>
        <taxon>Bacilli</taxon>
        <taxon>Bacillales</taxon>
        <taxon>Paenibacillaceae</taxon>
        <taxon>Aneurinibacillus group</taxon>
        <taxon>Aneurinibacillus</taxon>
    </lineage>
</organism>
<comment type="pathway">
    <text evidence="4 16">Amino-acid biosynthesis; L-threonine biosynthesis; L-threonine from L-aspartate: step 1/5.</text>
</comment>
<feature type="binding site" evidence="14">
    <location>
        <begin position="214"/>
        <end position="215"/>
    </location>
    <ligand>
        <name>ATP</name>
        <dbReference type="ChEBI" id="CHEBI:30616"/>
    </ligand>
</feature>
<dbReference type="PROSITE" id="PS00324">
    <property type="entry name" value="ASPARTOKINASE"/>
    <property type="match status" value="1"/>
</dbReference>
<dbReference type="OrthoDB" id="9799110at2"/>
<comment type="function">
    <text evidence="1">Catalyzes the phosphorylation of the beta-carboxyl group of aspartic acid with ATP to yield 4-phospho-L-aspartate, which is involved in the branched biosynthetic pathway leading to the biosynthesis of amino acids threonine, isoleucine and methionine.</text>
</comment>
<dbReference type="PATRIC" id="fig|47500.8.peg.6790"/>
<evidence type="ECO:0000256" key="12">
    <source>
        <dbReference type="ARBA" id="ARBA00023154"/>
    </source>
</evidence>
<keyword evidence="10 14" id="KW-0067">ATP-binding</keyword>
<dbReference type="NCBIfam" id="TIGR00656">
    <property type="entry name" value="asp_kin_monofn"/>
    <property type="match status" value="1"/>
</dbReference>
<dbReference type="UniPathway" id="UPA00051">
    <property type="reaction ID" value="UER00462"/>
</dbReference>
<evidence type="ECO:0000256" key="1">
    <source>
        <dbReference type="ARBA" id="ARBA00003121"/>
    </source>
</evidence>
<dbReference type="GO" id="GO:0005524">
    <property type="term" value="F:ATP binding"/>
    <property type="evidence" value="ECO:0007669"/>
    <property type="project" value="UniProtKB-KW"/>
</dbReference>
<comment type="pathway">
    <text evidence="2 16">Amino-acid biosynthesis; L-lysine biosynthesis via DAP pathway; (S)-tetrahydrodipicolinate from L-aspartate: step 1/4.</text>
</comment>
<feature type="domain" description="ACT" evidence="17">
    <location>
        <begin position="345"/>
        <end position="408"/>
    </location>
</feature>
<feature type="binding site" evidence="14">
    <location>
        <position position="79"/>
    </location>
    <ligand>
        <name>substrate</name>
    </ligand>
</feature>
<dbReference type="InterPro" id="IPR036393">
    <property type="entry name" value="AceGlu_kinase-like_sf"/>
</dbReference>
<evidence type="ECO:0000313" key="20">
    <source>
        <dbReference type="Proteomes" id="UP000037269"/>
    </source>
</evidence>
<dbReference type="InterPro" id="IPR018042">
    <property type="entry name" value="Aspartate_kinase_CS"/>
</dbReference>
<dbReference type="InterPro" id="IPR005260">
    <property type="entry name" value="Asp_kin_monofn"/>
</dbReference>
<dbReference type="UniPathway" id="UPA00050">
    <property type="reaction ID" value="UER00461"/>
</dbReference>
<dbReference type="NCBIfam" id="TIGR00657">
    <property type="entry name" value="asp_kinases"/>
    <property type="match status" value="1"/>
</dbReference>
<gene>
    <name evidence="18" type="ORF">AF333_10315</name>
    <name evidence="19" type="ORF">SAMN04487909_103292</name>
</gene>
<evidence type="ECO:0000256" key="10">
    <source>
        <dbReference type="ARBA" id="ARBA00022840"/>
    </source>
</evidence>
<dbReference type="InterPro" id="IPR001341">
    <property type="entry name" value="Asp_kinase"/>
</dbReference>
<evidence type="ECO:0000256" key="11">
    <source>
        <dbReference type="ARBA" id="ARBA00022915"/>
    </source>
</evidence>
<feature type="binding site" evidence="14">
    <location>
        <position position="52"/>
    </location>
    <ligand>
        <name>substrate</name>
    </ligand>
</feature>
<dbReference type="PANTHER" id="PTHR21499:SF3">
    <property type="entry name" value="ASPARTOKINASE"/>
    <property type="match status" value="1"/>
</dbReference>
<feature type="binding site" evidence="14">
    <location>
        <begin position="7"/>
        <end position="10"/>
    </location>
    <ligand>
        <name>ATP</name>
        <dbReference type="ChEBI" id="CHEBI:30616"/>
    </ligand>
</feature>
<evidence type="ECO:0000256" key="3">
    <source>
        <dbReference type="ARBA" id="ARBA00004986"/>
    </source>
</evidence>
<keyword evidence="8 14" id="KW-0547">Nucleotide-binding</keyword>
<dbReference type="EMBL" id="FNED01000003">
    <property type="protein sequence ID" value="SDI38557.1"/>
    <property type="molecule type" value="Genomic_DNA"/>
</dbReference>
<dbReference type="UniPathway" id="UPA00034">
    <property type="reaction ID" value="UER00015"/>
</dbReference>
<dbReference type="GO" id="GO:0009090">
    <property type="term" value="P:homoserine biosynthetic process"/>
    <property type="evidence" value="ECO:0007669"/>
    <property type="project" value="TreeGrafter"/>
</dbReference>
<dbReference type="Pfam" id="PF00696">
    <property type="entry name" value="AA_kinase"/>
    <property type="match status" value="1"/>
</dbReference>
<dbReference type="GO" id="GO:0019877">
    <property type="term" value="P:diaminopimelate biosynthetic process"/>
    <property type="evidence" value="ECO:0007669"/>
    <property type="project" value="UniProtKB-KW"/>
</dbReference>
<evidence type="ECO:0000256" key="9">
    <source>
        <dbReference type="ARBA" id="ARBA00022777"/>
    </source>
</evidence>
<dbReference type="PROSITE" id="PS51671">
    <property type="entry name" value="ACT"/>
    <property type="match status" value="1"/>
</dbReference>
<sequence>MRILVQKFGGSSLTTAEKRERAAHHIVKALEQGYSVCVVVSAMGRKGDPYATDTLLDLIKENGDALGKRERDMLMSCGEVISATTMASMLNAKGFTTAVLTGGQAGILTNDDYTNAQIATINPQRIVRELEQGKVVIVTGFQGRTTEWDTTTLGRGGSDTSATALGVALQAEMVDIFTDVNGIMTADPRIVEEARSLSTITYTEICNMAYQGAKVLHPRAVEIAMQTNTPIRVRSTFSDDGGTLVTSVAEANRVAGEVNDRLITGIAHVSNVTQIKVMAKEGEYDLQMQVFKAMAENEISVDFINVNPLGVAYTVHDEVVEKAVDILHTMGYEPLLTRHCAKVSIIGAGMAGVPGVMARIVEALTKEDIQILQSADSHTTIWVLVKEVDMVRAVRALHKTFDLDKVQF</sequence>
<dbReference type="InterPro" id="IPR002912">
    <property type="entry name" value="ACT_dom"/>
</dbReference>
<evidence type="ECO:0000256" key="6">
    <source>
        <dbReference type="ARBA" id="ARBA00022605"/>
    </source>
</evidence>
<feature type="binding site" evidence="14">
    <location>
        <begin position="178"/>
        <end position="179"/>
    </location>
    <ligand>
        <name>ATP</name>
        <dbReference type="ChEBI" id="CHEBI:30616"/>
    </ligand>
</feature>
<evidence type="ECO:0000256" key="7">
    <source>
        <dbReference type="ARBA" id="ARBA00022679"/>
    </source>
</evidence>
<keyword evidence="12" id="KW-0457">Lysine biosynthesis</keyword>
<evidence type="ECO:0000256" key="13">
    <source>
        <dbReference type="ARBA" id="ARBA00047872"/>
    </source>
</evidence>
<evidence type="ECO:0000256" key="2">
    <source>
        <dbReference type="ARBA" id="ARBA00004766"/>
    </source>
</evidence>
<reference evidence="18 20" key="1">
    <citation type="submission" date="2015-07" db="EMBL/GenBank/DDBJ databases">
        <title>Fjat-14205 dsm 2895.</title>
        <authorList>
            <person name="Liu B."/>
            <person name="Wang J."/>
            <person name="Zhu Y."/>
            <person name="Liu G."/>
            <person name="Chen Q."/>
            <person name="Chen Z."/>
            <person name="Lan J."/>
            <person name="Che J."/>
            <person name="Ge C."/>
            <person name="Shi H."/>
            <person name="Pan Z."/>
            <person name="Liu X."/>
        </authorList>
    </citation>
    <scope>NUCLEOTIDE SEQUENCE [LARGE SCALE GENOMIC DNA]</scope>
    <source>
        <strain evidence="18 20">DSM 2895</strain>
    </source>
</reference>
<reference evidence="19 21" key="2">
    <citation type="submission" date="2016-10" db="EMBL/GenBank/DDBJ databases">
        <authorList>
            <person name="de Groot N.N."/>
        </authorList>
    </citation>
    <scope>NUCLEOTIDE SEQUENCE [LARGE SCALE GENOMIC DNA]</scope>
    <source>
        <strain evidence="19 21">DSM 2895</strain>
    </source>
</reference>
<evidence type="ECO:0000256" key="15">
    <source>
        <dbReference type="RuleBase" id="RU003448"/>
    </source>
</evidence>
<dbReference type="AlphaFoldDB" id="A0A0D1V878"/>
<dbReference type="PIRSF" id="PIRSF000726">
    <property type="entry name" value="Asp_kin"/>
    <property type="match status" value="1"/>
</dbReference>
<evidence type="ECO:0000256" key="14">
    <source>
        <dbReference type="PIRSR" id="PIRSR000726-1"/>
    </source>
</evidence>